<evidence type="ECO:0000259" key="8">
    <source>
        <dbReference type="Pfam" id="PF01288"/>
    </source>
</evidence>
<accession>A0A1I6BUH3</accession>
<dbReference type="InterPro" id="IPR000550">
    <property type="entry name" value="Hppk"/>
</dbReference>
<dbReference type="CDD" id="cd00483">
    <property type="entry name" value="HPPK"/>
    <property type="match status" value="1"/>
</dbReference>
<gene>
    <name evidence="9" type="ORF">SAMN05216578_106166</name>
</gene>
<evidence type="ECO:0000313" key="9">
    <source>
        <dbReference type="EMBL" id="SFQ84579.1"/>
    </source>
</evidence>
<evidence type="ECO:0000313" key="10">
    <source>
        <dbReference type="Proteomes" id="UP000242815"/>
    </source>
</evidence>
<dbReference type="SUPFAM" id="SSF55083">
    <property type="entry name" value="6-hydroxymethyl-7,8-dihydropterin pyrophosphokinase, HPPK"/>
    <property type="match status" value="1"/>
</dbReference>
<evidence type="ECO:0000256" key="4">
    <source>
        <dbReference type="ARBA" id="ARBA00022741"/>
    </source>
</evidence>
<dbReference type="Proteomes" id="UP000242815">
    <property type="component" value="Unassembled WGS sequence"/>
</dbReference>
<dbReference type="Pfam" id="PF01288">
    <property type="entry name" value="HPPK"/>
    <property type="match status" value="1"/>
</dbReference>
<evidence type="ECO:0000256" key="3">
    <source>
        <dbReference type="ARBA" id="ARBA00022679"/>
    </source>
</evidence>
<dbReference type="GO" id="GO:0016301">
    <property type="term" value="F:kinase activity"/>
    <property type="evidence" value="ECO:0007669"/>
    <property type="project" value="UniProtKB-KW"/>
</dbReference>
<sequence>MTRIYLGVGTNTRREHHLHRGLDALQQLLGPLQLSPVFESDAVGILGARFYNLVVAADTPLPLADLNAALKAIEAACGRREQKVPGRITLDIDILLYGELSGCHGGVQLPRPEINHNAFVLWPLTLLAPELVLPGTDTSCAALWQGWRGQQKVWPVAFDWHGQPLTPSLLLRQYPAQSSPAPGSGAA</sequence>
<dbReference type="AlphaFoldDB" id="A0A1I6BUH3"/>
<dbReference type="UniPathway" id="UPA00077">
    <property type="reaction ID" value="UER00155"/>
</dbReference>
<keyword evidence="3" id="KW-0808">Transferase</keyword>
<comment type="pathway">
    <text evidence="1">Cofactor biosynthesis; tetrahydrofolate biosynthesis; 2-amino-4-hydroxy-6-hydroxymethyl-7,8-dihydropteridine diphosphate from 7,8-dihydroneopterin triphosphate: step 4/4.</text>
</comment>
<keyword evidence="6" id="KW-0067">ATP-binding</keyword>
<dbReference type="InterPro" id="IPR035907">
    <property type="entry name" value="Hppk_sf"/>
</dbReference>
<evidence type="ECO:0000256" key="2">
    <source>
        <dbReference type="ARBA" id="ARBA00013253"/>
    </source>
</evidence>
<keyword evidence="7" id="KW-0289">Folate biosynthesis</keyword>
<feature type="domain" description="7,8-dihydro-6-hydroxymethylpterin-pyrophosphokinase" evidence="8">
    <location>
        <begin position="5"/>
        <end position="129"/>
    </location>
</feature>
<evidence type="ECO:0000256" key="5">
    <source>
        <dbReference type="ARBA" id="ARBA00022777"/>
    </source>
</evidence>
<proteinExistence type="predicted"/>
<dbReference type="STRING" id="1002526.SAMN05216578_106166"/>
<name>A0A1I6BUH3_9GAMM</name>
<organism evidence="9 10">
    <name type="scientific">Halopseudomonas formosensis</name>
    <dbReference type="NCBI Taxonomy" id="1002526"/>
    <lineage>
        <taxon>Bacteria</taxon>
        <taxon>Pseudomonadati</taxon>
        <taxon>Pseudomonadota</taxon>
        <taxon>Gammaproteobacteria</taxon>
        <taxon>Pseudomonadales</taxon>
        <taxon>Pseudomonadaceae</taxon>
        <taxon>Halopseudomonas</taxon>
    </lineage>
</organism>
<dbReference type="NCBIfam" id="TIGR01498">
    <property type="entry name" value="folK"/>
    <property type="match status" value="1"/>
</dbReference>
<dbReference type="Gene3D" id="3.30.70.560">
    <property type="entry name" value="7,8-Dihydro-6-hydroxymethylpterin-pyrophosphokinase HPPK"/>
    <property type="match status" value="1"/>
</dbReference>
<keyword evidence="5 9" id="KW-0418">Kinase</keyword>
<protein>
    <recommendedName>
        <fullName evidence="2">2-amino-4-hydroxy-6-hydroxymethyldihydropteridine diphosphokinase</fullName>
        <ecNumber evidence="2">2.7.6.3</ecNumber>
    </recommendedName>
</protein>
<dbReference type="PANTHER" id="PTHR43071">
    <property type="entry name" value="2-AMINO-4-HYDROXY-6-HYDROXYMETHYLDIHYDROPTERIDINE PYROPHOSPHOKINASE"/>
    <property type="match status" value="1"/>
</dbReference>
<dbReference type="EMBL" id="FOYD01000006">
    <property type="protein sequence ID" value="SFQ84579.1"/>
    <property type="molecule type" value="Genomic_DNA"/>
</dbReference>
<evidence type="ECO:0000256" key="1">
    <source>
        <dbReference type="ARBA" id="ARBA00005051"/>
    </source>
</evidence>
<dbReference type="EC" id="2.7.6.3" evidence="2"/>
<keyword evidence="4" id="KW-0547">Nucleotide-binding</keyword>
<dbReference type="GO" id="GO:0046656">
    <property type="term" value="P:folic acid biosynthetic process"/>
    <property type="evidence" value="ECO:0007669"/>
    <property type="project" value="UniProtKB-KW"/>
</dbReference>
<reference evidence="9 10" key="1">
    <citation type="submission" date="2016-10" db="EMBL/GenBank/DDBJ databases">
        <authorList>
            <person name="de Groot N.N."/>
        </authorList>
    </citation>
    <scope>NUCLEOTIDE SEQUENCE [LARGE SCALE GENOMIC DNA]</scope>
    <source>
        <strain evidence="9 10">JCM 18415</strain>
    </source>
</reference>
<dbReference type="PANTHER" id="PTHR43071:SF2">
    <property type="entry name" value="2-AMINO-4-HYDROXY-6-HYDROXYMETHYLDIHYDROPTERIDINE PYROPHOSPHOKINASE"/>
    <property type="match status" value="1"/>
</dbReference>
<dbReference type="GO" id="GO:0046654">
    <property type="term" value="P:tetrahydrofolate biosynthetic process"/>
    <property type="evidence" value="ECO:0007669"/>
    <property type="project" value="UniProtKB-UniPathway"/>
</dbReference>
<dbReference type="GO" id="GO:0003848">
    <property type="term" value="F:2-amino-4-hydroxy-6-hydroxymethyldihydropteridine diphosphokinase activity"/>
    <property type="evidence" value="ECO:0007669"/>
    <property type="project" value="UniProtKB-EC"/>
</dbReference>
<evidence type="ECO:0000256" key="7">
    <source>
        <dbReference type="ARBA" id="ARBA00022909"/>
    </source>
</evidence>
<evidence type="ECO:0000256" key="6">
    <source>
        <dbReference type="ARBA" id="ARBA00022840"/>
    </source>
</evidence>
<dbReference type="OrthoDB" id="9790168at2"/>
<dbReference type="GO" id="GO:0005524">
    <property type="term" value="F:ATP binding"/>
    <property type="evidence" value="ECO:0007669"/>
    <property type="project" value="UniProtKB-KW"/>
</dbReference>
<dbReference type="RefSeq" id="WP_090539265.1">
    <property type="nucleotide sequence ID" value="NZ_FOYD01000006.1"/>
</dbReference>